<dbReference type="AlphaFoldDB" id="A0A6A5KXH2"/>
<evidence type="ECO:0000313" key="1">
    <source>
        <dbReference type="EMBL" id="KAF1839736.1"/>
    </source>
</evidence>
<evidence type="ECO:0000313" key="2">
    <source>
        <dbReference type="Proteomes" id="UP000800040"/>
    </source>
</evidence>
<gene>
    <name evidence="1" type="ORF">BDW02DRAFT_626155</name>
</gene>
<protein>
    <submittedName>
        <fullName evidence="1">Uncharacterized protein</fullName>
    </submittedName>
</protein>
<name>A0A6A5KXH2_9PLEO</name>
<dbReference type="EMBL" id="ML975244">
    <property type="protein sequence ID" value="KAF1839736.1"/>
    <property type="molecule type" value="Genomic_DNA"/>
</dbReference>
<dbReference type="Proteomes" id="UP000800040">
    <property type="component" value="Unassembled WGS sequence"/>
</dbReference>
<keyword evidence="2" id="KW-1185">Reference proteome</keyword>
<proteinExistence type="predicted"/>
<sequence length="380" mass="40395">MGVEDVSVAEGGPEVFEKLSVDDSSGVDELLDGTLDSDVDDETPVSELEGVLDVMLVSVPDGVLEDPEAVDEGVSEAVGQVLVSEADDSVAEDVSEALDGLDTEVMEERVSEALGALLVPEIDDFISEDVIELLGALLEDSNVADEAVLEVLVESLSVDEGVDVNEADEDSEPVGVDDAELDVSKELIEMDHEYDIVDDGVMVSETSGMLLLPLPEVDAEDDSMDGFPSEAVDEGVSEDFVIDGAGDVPSEAVETGEVEDVSSEAVGVYEADVVPSEVVDMYEDVPSEAVEADVSQGKVEYQLSLSEKEDDIEDAPEEVGVEEVELVIPELEDKLMVVSLLQILVELVLEEPEDVLLDTVGSDTEPPVVVDGDMIQEMVE</sequence>
<accession>A0A6A5KXH2</accession>
<reference evidence="1" key="1">
    <citation type="submission" date="2020-01" db="EMBL/GenBank/DDBJ databases">
        <authorList>
            <consortium name="DOE Joint Genome Institute"/>
            <person name="Haridas S."/>
            <person name="Albert R."/>
            <person name="Binder M."/>
            <person name="Bloem J."/>
            <person name="Labutti K."/>
            <person name="Salamov A."/>
            <person name="Andreopoulos B."/>
            <person name="Baker S.E."/>
            <person name="Barry K."/>
            <person name="Bills G."/>
            <person name="Bluhm B.H."/>
            <person name="Cannon C."/>
            <person name="Castanera R."/>
            <person name="Culley D.E."/>
            <person name="Daum C."/>
            <person name="Ezra D."/>
            <person name="Gonzalez J.B."/>
            <person name="Henrissat B."/>
            <person name="Kuo A."/>
            <person name="Liang C."/>
            <person name="Lipzen A."/>
            <person name="Lutzoni F."/>
            <person name="Magnuson J."/>
            <person name="Mondo S."/>
            <person name="Nolan M."/>
            <person name="Ohm R."/>
            <person name="Pangilinan J."/>
            <person name="Park H.-J."/>
            <person name="Ramirez L."/>
            <person name="Alfaro M."/>
            <person name="Sun H."/>
            <person name="Tritt A."/>
            <person name="Yoshinaga Y."/>
            <person name="Zwiers L.-H."/>
            <person name="Turgeon B.G."/>
            <person name="Goodwin S.B."/>
            <person name="Spatafora J.W."/>
            <person name="Crous P.W."/>
            <person name="Grigoriev I.V."/>
        </authorList>
    </citation>
    <scope>NUCLEOTIDE SEQUENCE</scope>
    <source>
        <strain evidence="1">P77</strain>
    </source>
</reference>
<organism evidence="1 2">
    <name type="scientific">Decorospora gaudefroyi</name>
    <dbReference type="NCBI Taxonomy" id="184978"/>
    <lineage>
        <taxon>Eukaryota</taxon>
        <taxon>Fungi</taxon>
        <taxon>Dikarya</taxon>
        <taxon>Ascomycota</taxon>
        <taxon>Pezizomycotina</taxon>
        <taxon>Dothideomycetes</taxon>
        <taxon>Pleosporomycetidae</taxon>
        <taxon>Pleosporales</taxon>
        <taxon>Pleosporineae</taxon>
        <taxon>Pleosporaceae</taxon>
        <taxon>Decorospora</taxon>
    </lineage>
</organism>